<proteinExistence type="inferred from homology"/>
<organism evidence="9 10">
    <name type="scientific">Glycomyces buryatensis</name>
    <dbReference type="NCBI Taxonomy" id="2570927"/>
    <lineage>
        <taxon>Bacteria</taxon>
        <taxon>Bacillati</taxon>
        <taxon>Actinomycetota</taxon>
        <taxon>Actinomycetes</taxon>
        <taxon>Glycomycetales</taxon>
        <taxon>Glycomycetaceae</taxon>
        <taxon>Glycomyces</taxon>
    </lineage>
</organism>
<dbReference type="AlphaFoldDB" id="A0A4S8QP32"/>
<evidence type="ECO:0000256" key="3">
    <source>
        <dbReference type="ARBA" id="ARBA00022801"/>
    </source>
</evidence>
<accession>A0A4S8QP32</accession>
<dbReference type="InterPro" id="IPR036852">
    <property type="entry name" value="Peptidase_S8/S53_dom_sf"/>
</dbReference>
<dbReference type="OrthoDB" id="5177045at2"/>
<dbReference type="PRINTS" id="PR00723">
    <property type="entry name" value="SUBTILISIN"/>
</dbReference>
<feature type="compositionally biased region" description="Basic and acidic residues" evidence="7">
    <location>
        <begin position="8"/>
        <end position="20"/>
    </location>
</feature>
<evidence type="ECO:0000313" key="9">
    <source>
        <dbReference type="EMBL" id="THV43189.1"/>
    </source>
</evidence>
<sequence>MRLVFSNDEPHLEPNPRRELMSGVPELSSSTLNRHGGRVLHPLEADRAPDQPMPVGTIYRYDRLLMDESLLSDSAAMSRLEEVIGQSGRRLDCSSASAIVESQGSRRVPISLSGHGTVDAWSALQSLKAAANAGDLDADIVSKIGLEHLMVCSKGGSPSIGSSEPPQAGSHLTPLRRMPVDMVNPMPPRREMKRRVRVAILDTGVPKSHPGFDISDRAEQLDTFVVVDHDFQRKFGARSDSHVAPLNTPWDGPVHEPGHVKDVASHYGHGTFMAGLLRQLSPDIQVYSLRIVHNDGLTYEHEMVAAMHHVADETEAARAGDESAICVDMVVLAIGYVSEDPNDAIAGWMKAAVDRLTALGIPVVSAAGNQSSDRPFYPAALAAFPKPETEAPVLSVASLNPNRTVSMFSNDGTWVSCYASGAGLVSTFPRDADGSLEPERQTDYTTIDRDRESHDPDDFYSGFAVWSGTSFAAPIAAGFLANEMSGSGVPPAAVEDSTQAAAWVHGALKRLKSQ</sequence>
<comment type="caution">
    <text evidence="9">The sequence shown here is derived from an EMBL/GenBank/DDBJ whole genome shotgun (WGS) entry which is preliminary data.</text>
</comment>
<evidence type="ECO:0000259" key="8">
    <source>
        <dbReference type="Pfam" id="PF00082"/>
    </source>
</evidence>
<evidence type="ECO:0000256" key="4">
    <source>
        <dbReference type="ARBA" id="ARBA00022825"/>
    </source>
</evidence>
<dbReference type="Pfam" id="PF00082">
    <property type="entry name" value="Peptidase_S8"/>
    <property type="match status" value="1"/>
</dbReference>
<feature type="compositionally biased region" description="Basic and acidic residues" evidence="7">
    <location>
        <begin position="430"/>
        <end position="453"/>
    </location>
</feature>
<comment type="similarity">
    <text evidence="1 5 6">Belongs to the peptidase S8 family.</text>
</comment>
<keyword evidence="10" id="KW-1185">Reference proteome</keyword>
<keyword evidence="3 5" id="KW-0378">Hydrolase</keyword>
<evidence type="ECO:0000256" key="1">
    <source>
        <dbReference type="ARBA" id="ARBA00011073"/>
    </source>
</evidence>
<keyword evidence="4 5" id="KW-0720">Serine protease</keyword>
<dbReference type="InterPro" id="IPR023828">
    <property type="entry name" value="Peptidase_S8_Ser-AS"/>
</dbReference>
<name>A0A4S8QP32_9ACTN</name>
<evidence type="ECO:0000256" key="7">
    <source>
        <dbReference type="SAM" id="MobiDB-lite"/>
    </source>
</evidence>
<dbReference type="SUPFAM" id="SSF52743">
    <property type="entry name" value="Subtilisin-like"/>
    <property type="match status" value="1"/>
</dbReference>
<keyword evidence="2 5" id="KW-0645">Protease</keyword>
<gene>
    <name evidence="9" type="ORF">FAB82_02875</name>
</gene>
<feature type="active site" description="Charge relay system" evidence="5">
    <location>
        <position position="202"/>
    </location>
</feature>
<feature type="domain" description="Peptidase S8/S53" evidence="8">
    <location>
        <begin position="195"/>
        <end position="483"/>
    </location>
</feature>
<dbReference type="InterPro" id="IPR000209">
    <property type="entry name" value="Peptidase_S8/S53_dom"/>
</dbReference>
<dbReference type="InterPro" id="IPR050131">
    <property type="entry name" value="Peptidase_S8_subtilisin-like"/>
</dbReference>
<evidence type="ECO:0000256" key="5">
    <source>
        <dbReference type="PROSITE-ProRule" id="PRU01240"/>
    </source>
</evidence>
<reference evidence="9 10" key="2">
    <citation type="submission" date="2019-05" db="EMBL/GenBank/DDBJ databases">
        <title>Glycomyces buryatensis sp. nov.</title>
        <authorList>
            <person name="Nikitina E."/>
        </authorList>
    </citation>
    <scope>NUCLEOTIDE SEQUENCE [LARGE SCALE GENOMIC DNA]</scope>
    <source>
        <strain evidence="9 10">18</strain>
    </source>
</reference>
<dbReference type="RefSeq" id="WP_136533029.1">
    <property type="nucleotide sequence ID" value="NZ_STGY01000007.1"/>
</dbReference>
<feature type="region of interest" description="Disordered" evidence="7">
    <location>
        <begin position="429"/>
        <end position="453"/>
    </location>
</feature>
<dbReference type="GO" id="GO:0005615">
    <property type="term" value="C:extracellular space"/>
    <property type="evidence" value="ECO:0007669"/>
    <property type="project" value="TreeGrafter"/>
</dbReference>
<dbReference type="EMBL" id="STGY01000007">
    <property type="protein sequence ID" value="THV43189.1"/>
    <property type="molecule type" value="Genomic_DNA"/>
</dbReference>
<feature type="region of interest" description="Disordered" evidence="7">
    <location>
        <begin position="1"/>
        <end position="34"/>
    </location>
</feature>
<dbReference type="PANTHER" id="PTHR43806">
    <property type="entry name" value="PEPTIDASE S8"/>
    <property type="match status" value="1"/>
</dbReference>
<dbReference type="CDD" id="cd00306">
    <property type="entry name" value="Peptidases_S8_S53"/>
    <property type="match status" value="1"/>
</dbReference>
<dbReference type="GO" id="GO:0004252">
    <property type="term" value="F:serine-type endopeptidase activity"/>
    <property type="evidence" value="ECO:0007669"/>
    <property type="project" value="UniProtKB-UniRule"/>
</dbReference>
<dbReference type="PROSITE" id="PS51892">
    <property type="entry name" value="SUBTILASE"/>
    <property type="match status" value="1"/>
</dbReference>
<evidence type="ECO:0000313" key="10">
    <source>
        <dbReference type="Proteomes" id="UP000308760"/>
    </source>
</evidence>
<evidence type="ECO:0000256" key="6">
    <source>
        <dbReference type="RuleBase" id="RU003355"/>
    </source>
</evidence>
<feature type="active site" description="Charge relay system" evidence="5">
    <location>
        <position position="269"/>
    </location>
</feature>
<reference evidence="10" key="1">
    <citation type="submission" date="2019-04" db="EMBL/GenBank/DDBJ databases">
        <title>Nocardioides xinjiangensis sp. nov.</title>
        <authorList>
            <person name="Liu S."/>
        </authorList>
    </citation>
    <scope>NUCLEOTIDE SEQUENCE [LARGE SCALE GENOMIC DNA]</scope>
    <source>
        <strain evidence="10">18</strain>
    </source>
</reference>
<dbReference type="GO" id="GO:0006508">
    <property type="term" value="P:proteolysis"/>
    <property type="evidence" value="ECO:0007669"/>
    <property type="project" value="UniProtKB-KW"/>
</dbReference>
<protein>
    <recommendedName>
        <fullName evidence="8">Peptidase S8/S53 domain-containing protein</fullName>
    </recommendedName>
</protein>
<dbReference type="PANTHER" id="PTHR43806:SF11">
    <property type="entry name" value="CEREVISIN-RELATED"/>
    <property type="match status" value="1"/>
</dbReference>
<dbReference type="Proteomes" id="UP000308760">
    <property type="component" value="Unassembled WGS sequence"/>
</dbReference>
<dbReference type="PROSITE" id="PS00136">
    <property type="entry name" value="SUBTILASE_ASP"/>
    <property type="match status" value="1"/>
</dbReference>
<feature type="active site" description="Charge relay system" evidence="5">
    <location>
        <position position="470"/>
    </location>
</feature>
<dbReference type="InterPro" id="IPR015500">
    <property type="entry name" value="Peptidase_S8_subtilisin-rel"/>
</dbReference>
<dbReference type="PROSITE" id="PS00138">
    <property type="entry name" value="SUBTILASE_SER"/>
    <property type="match status" value="1"/>
</dbReference>
<dbReference type="InterPro" id="IPR023827">
    <property type="entry name" value="Peptidase_S8_Asp-AS"/>
</dbReference>
<evidence type="ECO:0000256" key="2">
    <source>
        <dbReference type="ARBA" id="ARBA00022670"/>
    </source>
</evidence>
<dbReference type="Gene3D" id="3.40.50.200">
    <property type="entry name" value="Peptidase S8/S53 domain"/>
    <property type="match status" value="1"/>
</dbReference>